<keyword evidence="5 6" id="KW-0819">tRNA processing</keyword>
<keyword evidence="3 6" id="KW-0808">Transferase</keyword>
<proteinExistence type="inferred from homology"/>
<keyword evidence="4 6" id="KW-0949">S-adenosyl-L-methionine</keyword>
<dbReference type="PIRSF" id="PIRSF029256">
    <property type="entry name" value="SpoU_TrmH_prd"/>
    <property type="match status" value="1"/>
</dbReference>
<evidence type="ECO:0000256" key="4">
    <source>
        <dbReference type="ARBA" id="ARBA00022691"/>
    </source>
</evidence>
<evidence type="ECO:0000256" key="5">
    <source>
        <dbReference type="ARBA" id="ARBA00022694"/>
    </source>
</evidence>
<reference evidence="9" key="1">
    <citation type="journal article" date="2019" name="Int. J. Syst. Evol. Microbiol.">
        <title>The Global Catalogue of Microorganisms (GCM) 10K type strain sequencing project: providing services to taxonomists for standard genome sequencing and annotation.</title>
        <authorList>
            <consortium name="The Broad Institute Genomics Platform"/>
            <consortium name="The Broad Institute Genome Sequencing Center for Infectious Disease"/>
            <person name="Wu L."/>
            <person name="Ma J."/>
        </authorList>
    </citation>
    <scope>NUCLEOTIDE SEQUENCE [LARGE SCALE GENOMIC DNA]</scope>
    <source>
        <strain evidence="9">KCTC 22245</strain>
    </source>
</reference>
<comment type="catalytic activity">
    <reaction evidence="6">
        <text>5-carboxymethylaminomethyluridine(34) in tRNA(Leu) + S-adenosyl-L-methionine = 5-carboxymethylaminomethyl-2'-O-methyluridine(34) in tRNA(Leu) + S-adenosyl-L-homocysteine + H(+)</text>
        <dbReference type="Rhea" id="RHEA:43088"/>
        <dbReference type="Rhea" id="RHEA-COMP:10333"/>
        <dbReference type="Rhea" id="RHEA-COMP:10334"/>
        <dbReference type="ChEBI" id="CHEBI:15378"/>
        <dbReference type="ChEBI" id="CHEBI:57856"/>
        <dbReference type="ChEBI" id="CHEBI:59789"/>
        <dbReference type="ChEBI" id="CHEBI:74508"/>
        <dbReference type="ChEBI" id="CHEBI:74511"/>
        <dbReference type="EC" id="2.1.1.207"/>
    </reaction>
</comment>
<evidence type="ECO:0000313" key="8">
    <source>
        <dbReference type="EMBL" id="MFC3302592.1"/>
    </source>
</evidence>
<feature type="domain" description="tRNA/rRNA methyltransferase SpoU type" evidence="7">
    <location>
        <begin position="2"/>
        <end position="136"/>
    </location>
</feature>
<sequence length="147" mass="16156">MLRLALYQPEIAANLGAAIRIASCFGVPLHVIEPCGFPWRHRDIGRVAMDYDASLKRHRDWECFEAEVPGRRVLLTTHADKPVDAVAFEDGDIILLGQESAGVPEHVHDRADERVRIPLAPSARSLNVSVAGAIALAEASRQLGLFR</sequence>
<evidence type="ECO:0000259" key="7">
    <source>
        <dbReference type="Pfam" id="PF00588"/>
    </source>
</evidence>
<feature type="binding site" evidence="6">
    <location>
        <position position="125"/>
    </location>
    <ligand>
        <name>S-adenosyl-L-methionine</name>
        <dbReference type="ChEBI" id="CHEBI:59789"/>
    </ligand>
</feature>
<dbReference type="SUPFAM" id="SSF75217">
    <property type="entry name" value="alpha/beta knot"/>
    <property type="match status" value="1"/>
</dbReference>
<evidence type="ECO:0000256" key="3">
    <source>
        <dbReference type="ARBA" id="ARBA00022679"/>
    </source>
</evidence>
<comment type="subunit">
    <text evidence="6">Homodimer.</text>
</comment>
<dbReference type="EC" id="2.1.1.207" evidence="6"/>
<dbReference type="Pfam" id="PF00588">
    <property type="entry name" value="SpoU_methylase"/>
    <property type="match status" value="1"/>
</dbReference>
<dbReference type="Proteomes" id="UP001595607">
    <property type="component" value="Unassembled WGS sequence"/>
</dbReference>
<keyword evidence="9" id="KW-1185">Reference proteome</keyword>
<dbReference type="RefSeq" id="WP_229786024.1">
    <property type="nucleotide sequence ID" value="NZ_BMXU01000001.1"/>
</dbReference>
<name>A0ABV7MCL8_9PROT</name>
<keyword evidence="2 6" id="KW-0489">Methyltransferase</keyword>
<feature type="binding site" evidence="6">
    <location>
        <position position="97"/>
    </location>
    <ligand>
        <name>S-adenosyl-L-methionine</name>
        <dbReference type="ChEBI" id="CHEBI:59789"/>
    </ligand>
</feature>
<gene>
    <name evidence="6" type="primary">trmL</name>
    <name evidence="8" type="ORF">ACFONP_07585</name>
</gene>
<feature type="binding site" evidence="6">
    <location>
        <position position="75"/>
    </location>
    <ligand>
        <name>S-adenosyl-L-methionine</name>
        <dbReference type="ChEBI" id="CHEBI:59789"/>
    </ligand>
</feature>
<evidence type="ECO:0000313" key="9">
    <source>
        <dbReference type="Proteomes" id="UP001595607"/>
    </source>
</evidence>
<dbReference type="PANTHER" id="PTHR42971">
    <property type="entry name" value="TRNA (CYTIDINE(34)-2'-O)-METHYLTRANSFERASE"/>
    <property type="match status" value="1"/>
</dbReference>
<organism evidence="8 9">
    <name type="scientific">Parvularcula lutaonensis</name>
    <dbReference type="NCBI Taxonomy" id="491923"/>
    <lineage>
        <taxon>Bacteria</taxon>
        <taxon>Pseudomonadati</taxon>
        <taxon>Pseudomonadota</taxon>
        <taxon>Alphaproteobacteria</taxon>
        <taxon>Parvularculales</taxon>
        <taxon>Parvularculaceae</taxon>
        <taxon>Parvularcula</taxon>
    </lineage>
</organism>
<dbReference type="EMBL" id="JBHRVA010000002">
    <property type="protein sequence ID" value="MFC3302592.1"/>
    <property type="molecule type" value="Genomic_DNA"/>
</dbReference>
<dbReference type="InterPro" id="IPR029028">
    <property type="entry name" value="Alpha/beta_knot_MTases"/>
</dbReference>
<evidence type="ECO:0000256" key="2">
    <source>
        <dbReference type="ARBA" id="ARBA00022603"/>
    </source>
</evidence>
<dbReference type="HAMAP" id="MF_01885">
    <property type="entry name" value="tRNA_methyltr_TrmL"/>
    <property type="match status" value="1"/>
</dbReference>
<dbReference type="InterPro" id="IPR001537">
    <property type="entry name" value="SpoU_MeTrfase"/>
</dbReference>
<protein>
    <recommendedName>
        <fullName evidence="6">tRNA (cytidine(34)-2'-O)-methyltransferase</fullName>
        <ecNumber evidence="6">2.1.1.207</ecNumber>
    </recommendedName>
    <alternativeName>
        <fullName evidence="6">tRNA (cytidine/uridine-2'-O-)-methyltransferase TrmL</fullName>
    </alternativeName>
</protein>
<comment type="function">
    <text evidence="6">Methylates the ribose at the nucleotide 34 wobble position in the two leucyl isoacceptors tRNA(Leu)(CmAA) and tRNA(Leu)(cmnm5UmAA). Catalyzes the methyl transfer from S-adenosyl-L-methionine to the 2'-OH of the wobble nucleotide.</text>
</comment>
<evidence type="ECO:0000256" key="6">
    <source>
        <dbReference type="HAMAP-Rule" id="MF_01885"/>
    </source>
</evidence>
<comment type="subcellular location">
    <subcellularLocation>
        <location evidence="6">Cytoplasm</location>
    </subcellularLocation>
</comment>
<comment type="similarity">
    <text evidence="6">Belongs to the class IV-like SAM-binding methyltransferase superfamily. RNA methyltransferase TrmH family. TrmL subfamily.</text>
</comment>
<accession>A0ABV7MCL8</accession>
<comment type="catalytic activity">
    <reaction evidence="6">
        <text>cytidine(34) in tRNA + S-adenosyl-L-methionine = 2'-O-methylcytidine(34) in tRNA + S-adenosyl-L-homocysteine + H(+)</text>
        <dbReference type="Rhea" id="RHEA:43084"/>
        <dbReference type="Rhea" id="RHEA-COMP:10331"/>
        <dbReference type="Rhea" id="RHEA-COMP:10332"/>
        <dbReference type="ChEBI" id="CHEBI:15378"/>
        <dbReference type="ChEBI" id="CHEBI:57856"/>
        <dbReference type="ChEBI" id="CHEBI:59789"/>
        <dbReference type="ChEBI" id="CHEBI:74495"/>
        <dbReference type="ChEBI" id="CHEBI:82748"/>
        <dbReference type="EC" id="2.1.1.207"/>
    </reaction>
</comment>
<feature type="binding site" evidence="6">
    <location>
        <position position="117"/>
    </location>
    <ligand>
        <name>S-adenosyl-L-methionine</name>
        <dbReference type="ChEBI" id="CHEBI:59789"/>
    </ligand>
</feature>
<comment type="caution">
    <text evidence="8">The sequence shown here is derived from an EMBL/GenBank/DDBJ whole genome shotgun (WGS) entry which is preliminary data.</text>
</comment>
<keyword evidence="1 6" id="KW-0963">Cytoplasm</keyword>
<evidence type="ECO:0000256" key="1">
    <source>
        <dbReference type="ARBA" id="ARBA00022490"/>
    </source>
</evidence>
<dbReference type="Gene3D" id="3.40.1280.10">
    <property type="match status" value="1"/>
</dbReference>
<dbReference type="InterPro" id="IPR029026">
    <property type="entry name" value="tRNA_m1G_MTases_N"/>
</dbReference>
<dbReference type="InterPro" id="IPR016914">
    <property type="entry name" value="TrmL"/>
</dbReference>
<dbReference type="PANTHER" id="PTHR42971:SF1">
    <property type="entry name" value="TRNA (CYTIDINE(34)-2'-O)-METHYLTRANSFERASE"/>
    <property type="match status" value="1"/>
</dbReference>